<reference evidence="8" key="1">
    <citation type="journal article" date="2020" name="J. Eukaryot. Microbiol.">
        <title>De novo Sequencing, Assembly and Annotation of the Transcriptome for the Free-Living Testate Amoeba Arcella intermedia.</title>
        <authorList>
            <person name="Ribeiro G.M."/>
            <person name="Porfirio-Sousa A.L."/>
            <person name="Maurer-Alcala X.X."/>
            <person name="Katz L.A."/>
            <person name="Lahr D.J.G."/>
        </authorList>
    </citation>
    <scope>NUCLEOTIDE SEQUENCE</scope>
</reference>
<keyword evidence="4" id="KW-0963">Cytoplasm</keyword>
<dbReference type="GO" id="GO:0005085">
    <property type="term" value="F:guanyl-nucleotide exchange factor activity"/>
    <property type="evidence" value="ECO:0007669"/>
    <property type="project" value="InterPro"/>
</dbReference>
<dbReference type="AlphaFoldDB" id="A0A6B2L3B5"/>
<dbReference type="GO" id="GO:0005829">
    <property type="term" value="C:cytosol"/>
    <property type="evidence" value="ECO:0007669"/>
    <property type="project" value="UniProtKB-SubCell"/>
</dbReference>
<dbReference type="GO" id="GO:0005783">
    <property type="term" value="C:endoplasmic reticulum"/>
    <property type="evidence" value="ECO:0007669"/>
    <property type="project" value="UniProtKB-SubCell"/>
</dbReference>
<sequence length="461" mass="51569">MDGTDVLLELIKSPNDNVQAMSARALKNVCETEQIRLYCVSKGALETAVNTIKKTKNDDGLILEFVGIISALVLTKTICFDFLYKHNGISLLIDTLNSGIKNPNLIVEITDFLSWLSENEIYREIFIEQGHSKTIKQLFMDPKTIIEVRPSFGKVFSNISASDTILEDIWNELDLFMELLKDQNKEIQVFSAIIIGNVARTDEYCSAMVKRGIAQVLVDILKNTEIDLRVRNYCTGTLRNISLNERNKPELLKLGIFKPLIGLFDNFKLNQVVVFQSLVVIKNLLSGGEKYCLVFVEEGGLEEIKQLVTFDESDHLKFESSRLVALLMKHRGLQERIIKNSLLISIVTLLNGNFDILKQEGLNATLSLAENGHSKQLTNVPSLLSAIANVLAPVSAPKNPISSETHLLAVTTLTKILTDCPEVSKENLGDNFIVNLDNLAKAIPTERRESIQKLKLIITQQ</sequence>
<accession>A0A6B2L3B5</accession>
<name>A0A6B2L3B5_9EUKA</name>
<organism evidence="8">
    <name type="scientific">Arcella intermedia</name>
    <dbReference type="NCBI Taxonomy" id="1963864"/>
    <lineage>
        <taxon>Eukaryota</taxon>
        <taxon>Amoebozoa</taxon>
        <taxon>Tubulinea</taxon>
        <taxon>Elardia</taxon>
        <taxon>Arcellinida</taxon>
        <taxon>Sphaerothecina</taxon>
        <taxon>Arcellidae</taxon>
        <taxon>Arcella</taxon>
    </lineage>
</organism>
<dbReference type="SUPFAM" id="SSF48371">
    <property type="entry name" value="ARM repeat"/>
    <property type="match status" value="2"/>
</dbReference>
<dbReference type="PROSITE" id="PS50176">
    <property type="entry name" value="ARM_REPEAT"/>
    <property type="match status" value="1"/>
</dbReference>
<dbReference type="InterPro" id="IPR011989">
    <property type="entry name" value="ARM-like"/>
</dbReference>
<protein>
    <recommendedName>
        <fullName evidence="9">Armadillo repeat-containing domain-containing protein</fullName>
    </recommendedName>
</protein>
<evidence type="ECO:0000256" key="3">
    <source>
        <dbReference type="ARBA" id="ARBA00004514"/>
    </source>
</evidence>
<evidence type="ECO:0008006" key="9">
    <source>
        <dbReference type="Google" id="ProtNLM"/>
    </source>
</evidence>
<evidence type="ECO:0000256" key="4">
    <source>
        <dbReference type="ARBA" id="ARBA00022490"/>
    </source>
</evidence>
<dbReference type="InterPro" id="IPR016024">
    <property type="entry name" value="ARM-type_fold"/>
</dbReference>
<evidence type="ECO:0000256" key="1">
    <source>
        <dbReference type="ARBA" id="ARBA00004173"/>
    </source>
</evidence>
<dbReference type="PANTHER" id="PTHR10957">
    <property type="entry name" value="RAP1 GTPASE-GDP DISSOCIATION STIMULATOR 1"/>
    <property type="match status" value="1"/>
</dbReference>
<dbReference type="InterPro" id="IPR040144">
    <property type="entry name" value="RAP1GDS1"/>
</dbReference>
<evidence type="ECO:0000256" key="5">
    <source>
        <dbReference type="ARBA" id="ARBA00022824"/>
    </source>
</evidence>
<evidence type="ECO:0000256" key="6">
    <source>
        <dbReference type="ARBA" id="ARBA00023128"/>
    </source>
</evidence>
<dbReference type="EMBL" id="GIBP01002446">
    <property type="protein sequence ID" value="NDV31415.1"/>
    <property type="molecule type" value="Transcribed_RNA"/>
</dbReference>
<evidence type="ECO:0000256" key="7">
    <source>
        <dbReference type="PROSITE-ProRule" id="PRU00259"/>
    </source>
</evidence>
<keyword evidence="5" id="KW-0256">Endoplasmic reticulum</keyword>
<evidence type="ECO:0000313" key="8">
    <source>
        <dbReference type="EMBL" id="NDV31415.1"/>
    </source>
</evidence>
<keyword evidence="6" id="KW-0496">Mitochondrion</keyword>
<evidence type="ECO:0000256" key="2">
    <source>
        <dbReference type="ARBA" id="ARBA00004240"/>
    </source>
</evidence>
<comment type="subcellular location">
    <subcellularLocation>
        <location evidence="3">Cytoplasm</location>
        <location evidence="3">Cytosol</location>
    </subcellularLocation>
    <subcellularLocation>
        <location evidence="2">Endoplasmic reticulum</location>
    </subcellularLocation>
    <subcellularLocation>
        <location evidence="1">Mitochondrion</location>
    </subcellularLocation>
</comment>
<dbReference type="Gene3D" id="1.25.10.10">
    <property type="entry name" value="Leucine-rich Repeat Variant"/>
    <property type="match status" value="2"/>
</dbReference>
<feature type="repeat" description="ARM" evidence="7">
    <location>
        <begin position="212"/>
        <end position="256"/>
    </location>
</feature>
<dbReference type="GO" id="GO:0005739">
    <property type="term" value="C:mitochondrion"/>
    <property type="evidence" value="ECO:0007669"/>
    <property type="project" value="UniProtKB-SubCell"/>
</dbReference>
<dbReference type="SMART" id="SM00185">
    <property type="entry name" value="ARM"/>
    <property type="match status" value="3"/>
</dbReference>
<dbReference type="InterPro" id="IPR000225">
    <property type="entry name" value="Armadillo"/>
</dbReference>
<proteinExistence type="predicted"/>